<comment type="similarity">
    <text evidence="6">Belongs to the sigma-70 factor family. SigI subfamily.</text>
</comment>
<evidence type="ECO:0000313" key="9">
    <source>
        <dbReference type="Proteomes" id="UP000199337"/>
    </source>
</evidence>
<dbReference type="EMBL" id="FOOX01000005">
    <property type="protein sequence ID" value="SFG50884.1"/>
    <property type="molecule type" value="Genomic_DNA"/>
</dbReference>
<dbReference type="STRING" id="341036.SAMN05660649_01878"/>
<dbReference type="Pfam" id="PF04542">
    <property type="entry name" value="Sigma70_r2"/>
    <property type="match status" value="1"/>
</dbReference>
<organism evidence="8 9">
    <name type="scientific">Desulfotruncus arcticus DSM 17038</name>
    <dbReference type="NCBI Taxonomy" id="1121424"/>
    <lineage>
        <taxon>Bacteria</taxon>
        <taxon>Bacillati</taxon>
        <taxon>Bacillota</taxon>
        <taxon>Clostridia</taxon>
        <taxon>Eubacteriales</taxon>
        <taxon>Desulfallaceae</taxon>
        <taxon>Desulfotruncus</taxon>
    </lineage>
</organism>
<dbReference type="HAMAP" id="MF_02064">
    <property type="entry name" value="Sigma70_SigI"/>
    <property type="match status" value="1"/>
</dbReference>
<keyword evidence="1 6" id="KW-0963">Cytoplasm</keyword>
<dbReference type="Gene3D" id="1.20.120.1810">
    <property type="match status" value="1"/>
</dbReference>
<feature type="short sequence motif" description="Polymerase core binding" evidence="6">
    <location>
        <begin position="59"/>
        <end position="72"/>
    </location>
</feature>
<dbReference type="GO" id="GO:0016987">
    <property type="term" value="F:sigma factor activity"/>
    <property type="evidence" value="ECO:0007669"/>
    <property type="project" value="UniProtKB-UniRule"/>
</dbReference>
<comment type="activity regulation">
    <text evidence="6">Negatively regulated by the anti-sigma-I factor RsgI.</text>
</comment>
<evidence type="ECO:0000256" key="3">
    <source>
        <dbReference type="ARBA" id="ARBA00023082"/>
    </source>
</evidence>
<dbReference type="AlphaFoldDB" id="A0A1I2SDH5"/>
<evidence type="ECO:0000256" key="4">
    <source>
        <dbReference type="ARBA" id="ARBA00023125"/>
    </source>
</evidence>
<proteinExistence type="inferred from homology"/>
<keyword evidence="9" id="KW-1185">Reference proteome</keyword>
<evidence type="ECO:0000256" key="6">
    <source>
        <dbReference type="HAMAP-Rule" id="MF_02064"/>
    </source>
</evidence>
<dbReference type="GO" id="GO:0003677">
    <property type="term" value="F:DNA binding"/>
    <property type="evidence" value="ECO:0007669"/>
    <property type="project" value="UniProtKB-UniRule"/>
</dbReference>
<evidence type="ECO:0000256" key="5">
    <source>
        <dbReference type="ARBA" id="ARBA00023163"/>
    </source>
</evidence>
<feature type="domain" description="RNA polymerase sigma-70 region 2" evidence="7">
    <location>
        <begin position="33"/>
        <end position="104"/>
    </location>
</feature>
<evidence type="ECO:0000256" key="2">
    <source>
        <dbReference type="ARBA" id="ARBA00023015"/>
    </source>
</evidence>
<dbReference type="NCBIfam" id="NF006175">
    <property type="entry name" value="PRK08311.2-3"/>
    <property type="match status" value="1"/>
</dbReference>
<reference evidence="9" key="1">
    <citation type="submission" date="2016-10" db="EMBL/GenBank/DDBJ databases">
        <authorList>
            <person name="Varghese N."/>
            <person name="Submissions S."/>
        </authorList>
    </citation>
    <scope>NUCLEOTIDE SEQUENCE [LARGE SCALE GENOMIC DNA]</scope>
    <source>
        <strain evidence="9">DSM 17038</strain>
    </source>
</reference>
<accession>A0A1I2SDH5</accession>
<dbReference type="NCBIfam" id="TIGR02895">
    <property type="entry name" value="spore_sigI"/>
    <property type="match status" value="1"/>
</dbReference>
<gene>
    <name evidence="6" type="primary">sigI</name>
    <name evidence="8" type="ORF">SAMN05660649_01878</name>
</gene>
<dbReference type="InterPro" id="IPR007627">
    <property type="entry name" value="RNA_pol_sigma70_r2"/>
</dbReference>
<feature type="DNA-binding region" description="H-T-H motif" evidence="6">
    <location>
        <begin position="200"/>
        <end position="219"/>
    </location>
</feature>
<dbReference type="NCBIfam" id="TIGR02937">
    <property type="entry name" value="sigma70-ECF"/>
    <property type="match status" value="1"/>
</dbReference>
<evidence type="ECO:0000256" key="1">
    <source>
        <dbReference type="ARBA" id="ARBA00022490"/>
    </source>
</evidence>
<comment type="subcellular location">
    <subcellularLocation>
        <location evidence="6">Cytoplasm</location>
    </subcellularLocation>
</comment>
<dbReference type="SUPFAM" id="SSF88946">
    <property type="entry name" value="Sigma2 domain of RNA polymerase sigma factors"/>
    <property type="match status" value="1"/>
</dbReference>
<name>A0A1I2SDH5_9FIRM</name>
<keyword evidence="4 6" id="KW-0238">DNA-binding</keyword>
<sequence>MIQGECDAVLLGDEFESHIAAIKDGDEASREKLINEARPFIVGVTGRLCGRSLSWASDDELSVGLIAFNEAIDRFKTDQGVPFTAFARLVIRSRVTDYLRRESRWNKVDLASQETSGALDKSAELNASWEQYVSEIVDQERKEEILIYSNRLSQLGISFTDLVNVSPRHKDTRKTLIAAAQFIVETNLYPELLRSNRLPLKEVSAATGISRKVLERGRKYILAVSTLLYYREEFIYLRAYIKQAQGGD</sequence>
<protein>
    <recommendedName>
        <fullName evidence="6">RNA polymerase sigma factor SigI</fullName>
    </recommendedName>
</protein>
<comment type="subunit">
    <text evidence="6">Interacts with RsgI.</text>
</comment>
<dbReference type="Proteomes" id="UP000199337">
    <property type="component" value="Unassembled WGS sequence"/>
</dbReference>
<dbReference type="InterPro" id="IPR014284">
    <property type="entry name" value="RNA_pol_sigma-70_dom"/>
</dbReference>
<dbReference type="GO" id="GO:0005737">
    <property type="term" value="C:cytoplasm"/>
    <property type="evidence" value="ECO:0007669"/>
    <property type="project" value="UniProtKB-SubCell"/>
</dbReference>
<dbReference type="GO" id="GO:0006352">
    <property type="term" value="P:DNA-templated transcription initiation"/>
    <property type="evidence" value="ECO:0007669"/>
    <property type="project" value="UniProtKB-UniRule"/>
</dbReference>
<comment type="function">
    <text evidence="6">Sigma factors are initiation factors that promote the attachment of RNA polymerase to specific initiation sites and are then released.</text>
</comment>
<dbReference type="InterPro" id="IPR014244">
    <property type="entry name" value="RNA_pol_sigma-I"/>
</dbReference>
<dbReference type="InterPro" id="IPR013325">
    <property type="entry name" value="RNA_pol_sigma_r2"/>
</dbReference>
<evidence type="ECO:0000313" key="8">
    <source>
        <dbReference type="EMBL" id="SFG50884.1"/>
    </source>
</evidence>
<keyword evidence="3 6" id="KW-0731">Sigma factor</keyword>
<keyword evidence="6" id="KW-0346">Stress response</keyword>
<evidence type="ECO:0000259" key="7">
    <source>
        <dbReference type="Pfam" id="PF04542"/>
    </source>
</evidence>
<keyword evidence="2 6" id="KW-0805">Transcription regulation</keyword>
<dbReference type="PIRSF" id="PIRSF038953">
    <property type="entry name" value="SigI"/>
    <property type="match status" value="1"/>
</dbReference>
<keyword evidence="5 6" id="KW-0804">Transcription</keyword>